<gene>
    <name evidence="3" type="ORF">MPH_03045</name>
</gene>
<feature type="compositionally biased region" description="Polar residues" evidence="1">
    <location>
        <begin position="346"/>
        <end position="362"/>
    </location>
</feature>
<dbReference type="EMBL" id="AHHD01000157">
    <property type="protein sequence ID" value="EKG19664.1"/>
    <property type="molecule type" value="Genomic_DNA"/>
</dbReference>
<evidence type="ECO:0000313" key="4">
    <source>
        <dbReference type="Proteomes" id="UP000007129"/>
    </source>
</evidence>
<proteinExistence type="predicted"/>
<accession>K2SB74</accession>
<protein>
    <submittedName>
        <fullName evidence="3">Uncharacterized protein</fullName>
    </submittedName>
</protein>
<evidence type="ECO:0000256" key="2">
    <source>
        <dbReference type="SAM" id="Phobius"/>
    </source>
</evidence>
<keyword evidence="2" id="KW-0812">Transmembrane</keyword>
<name>K2SB74_MACPH</name>
<feature type="transmembrane region" description="Helical" evidence="2">
    <location>
        <begin position="59"/>
        <end position="83"/>
    </location>
</feature>
<dbReference type="STRING" id="1126212.K2SB74"/>
<reference evidence="3 4" key="1">
    <citation type="journal article" date="2012" name="BMC Genomics">
        <title>Tools to kill: Genome of one of the most destructive plant pathogenic fungi Macrophomina phaseolina.</title>
        <authorList>
            <person name="Islam M.S."/>
            <person name="Haque M.S."/>
            <person name="Islam M.M."/>
            <person name="Emdad E.M."/>
            <person name="Halim A."/>
            <person name="Hossen Q.M.M."/>
            <person name="Hossain M.Z."/>
            <person name="Ahmed B."/>
            <person name="Rahim S."/>
            <person name="Rahman M.S."/>
            <person name="Alam M.M."/>
            <person name="Hou S."/>
            <person name="Wan X."/>
            <person name="Saito J.A."/>
            <person name="Alam M."/>
        </authorList>
    </citation>
    <scope>NUCLEOTIDE SEQUENCE [LARGE SCALE GENOMIC DNA]</scope>
    <source>
        <strain evidence="3 4">MS6</strain>
    </source>
</reference>
<evidence type="ECO:0000256" key="1">
    <source>
        <dbReference type="SAM" id="MobiDB-lite"/>
    </source>
</evidence>
<feature type="region of interest" description="Disordered" evidence="1">
    <location>
        <begin position="300"/>
        <end position="445"/>
    </location>
</feature>
<comment type="caution">
    <text evidence="3">The sequence shown here is derived from an EMBL/GenBank/DDBJ whole genome shotgun (WGS) entry which is preliminary data.</text>
</comment>
<sequence>MSLSSLDTRSLKKSMASRKAPASRRLTLTTLALAAVILTVVTAALSIVNTASLFLTSLSIRALAVISILLNVAALAALVLFLIQVVWRRDERWYSSKRSRTLVLSLYSAPLFLASILTVVTYGLTQSHIDAVKAKDSAASTDLMAANFAVWALSTLSQVIFVIATTRWLPLSGDSSLQGSSNEAQSQEMREQSPPMTLDMKDDKISKGLASPTFSVDSVQSSRNSWRSSFQQVVRPITSRTKLLSKASSFRESGSFHSGNTTRTNSMTHSDGFEAWDTSSVDQQARDIATQSGLDSLRLFAPGRGTRLDPIPGSRPVSPARVLDGPFPPSPVLNLEDLPTPAPAFMTNSPHSSRPSTPTNIDDANVHPLFRSDSPHPPPAATPGTVVIASPYSGQVIARPPTTRSRANSRTRGPYFDSQSIRSNASMYSLRSPSPPAREITPPVPDFILCDSPRVSSTDLRKVSLHTEGDR</sequence>
<dbReference type="Proteomes" id="UP000007129">
    <property type="component" value="Unassembled WGS sequence"/>
</dbReference>
<feature type="region of interest" description="Disordered" evidence="1">
    <location>
        <begin position="176"/>
        <end position="196"/>
    </location>
</feature>
<dbReference type="VEuPathDB" id="FungiDB:MPH_03045"/>
<feature type="compositionally biased region" description="Polar residues" evidence="1">
    <location>
        <begin position="176"/>
        <end position="187"/>
    </location>
</feature>
<dbReference type="AlphaFoldDB" id="K2SB74"/>
<feature type="compositionally biased region" description="Polar residues" evidence="1">
    <location>
        <begin position="402"/>
        <end position="432"/>
    </location>
</feature>
<evidence type="ECO:0000313" key="3">
    <source>
        <dbReference type="EMBL" id="EKG19664.1"/>
    </source>
</evidence>
<dbReference type="eggNOG" id="ENOG502S6ST">
    <property type="taxonomic scope" value="Eukaryota"/>
</dbReference>
<dbReference type="InParanoid" id="K2SB74"/>
<keyword evidence="2" id="KW-1133">Transmembrane helix</keyword>
<keyword evidence="2" id="KW-0472">Membrane</keyword>
<dbReference type="OrthoDB" id="5431149at2759"/>
<organism evidence="3 4">
    <name type="scientific">Macrophomina phaseolina (strain MS6)</name>
    <name type="common">Charcoal rot fungus</name>
    <dbReference type="NCBI Taxonomy" id="1126212"/>
    <lineage>
        <taxon>Eukaryota</taxon>
        <taxon>Fungi</taxon>
        <taxon>Dikarya</taxon>
        <taxon>Ascomycota</taxon>
        <taxon>Pezizomycotina</taxon>
        <taxon>Dothideomycetes</taxon>
        <taxon>Dothideomycetes incertae sedis</taxon>
        <taxon>Botryosphaeriales</taxon>
        <taxon>Botryosphaeriaceae</taxon>
        <taxon>Macrophomina</taxon>
    </lineage>
</organism>
<feature type="transmembrane region" description="Helical" evidence="2">
    <location>
        <begin position="104"/>
        <end position="124"/>
    </location>
</feature>
<dbReference type="HOGENOM" id="CLU_046317_0_0_1"/>